<dbReference type="Proteomes" id="UP001362999">
    <property type="component" value="Unassembled WGS sequence"/>
</dbReference>
<feature type="compositionally biased region" description="Basic and acidic residues" evidence="1">
    <location>
        <begin position="52"/>
        <end position="74"/>
    </location>
</feature>
<feature type="region of interest" description="Disordered" evidence="1">
    <location>
        <begin position="52"/>
        <end position="210"/>
    </location>
</feature>
<feature type="region of interest" description="Disordered" evidence="1">
    <location>
        <begin position="1"/>
        <end position="37"/>
    </location>
</feature>
<proteinExistence type="predicted"/>
<evidence type="ECO:0008006" key="4">
    <source>
        <dbReference type="Google" id="ProtNLM"/>
    </source>
</evidence>
<keyword evidence="3" id="KW-1185">Reference proteome</keyword>
<feature type="compositionally biased region" description="Gly residues" evidence="1">
    <location>
        <begin position="241"/>
        <end position="250"/>
    </location>
</feature>
<dbReference type="AlphaFoldDB" id="A0AAV9ZUG6"/>
<feature type="compositionally biased region" description="Polar residues" evidence="1">
    <location>
        <begin position="152"/>
        <end position="161"/>
    </location>
</feature>
<organism evidence="2 3">
    <name type="scientific">Favolaschia claudopus</name>
    <dbReference type="NCBI Taxonomy" id="2862362"/>
    <lineage>
        <taxon>Eukaryota</taxon>
        <taxon>Fungi</taxon>
        <taxon>Dikarya</taxon>
        <taxon>Basidiomycota</taxon>
        <taxon>Agaricomycotina</taxon>
        <taxon>Agaricomycetes</taxon>
        <taxon>Agaricomycetidae</taxon>
        <taxon>Agaricales</taxon>
        <taxon>Marasmiineae</taxon>
        <taxon>Mycenaceae</taxon>
        <taxon>Favolaschia</taxon>
    </lineage>
</organism>
<dbReference type="EMBL" id="JAWWNJ010000109">
    <property type="protein sequence ID" value="KAK6992578.1"/>
    <property type="molecule type" value="Genomic_DNA"/>
</dbReference>
<evidence type="ECO:0000313" key="2">
    <source>
        <dbReference type="EMBL" id="KAK6992578.1"/>
    </source>
</evidence>
<evidence type="ECO:0000256" key="1">
    <source>
        <dbReference type="SAM" id="MobiDB-lite"/>
    </source>
</evidence>
<accession>A0AAV9ZUG6</accession>
<reference evidence="2 3" key="1">
    <citation type="journal article" date="2024" name="J Genomics">
        <title>Draft genome sequencing and assembly of Favolaschia claudopus CIRM-BRFM 2984 isolated from oak limbs.</title>
        <authorList>
            <person name="Navarro D."/>
            <person name="Drula E."/>
            <person name="Chaduli D."/>
            <person name="Cazenave R."/>
            <person name="Ahrendt S."/>
            <person name="Wang J."/>
            <person name="Lipzen A."/>
            <person name="Daum C."/>
            <person name="Barry K."/>
            <person name="Grigoriev I.V."/>
            <person name="Favel A."/>
            <person name="Rosso M.N."/>
            <person name="Martin F."/>
        </authorList>
    </citation>
    <scope>NUCLEOTIDE SEQUENCE [LARGE SCALE GENOMIC DNA]</scope>
    <source>
        <strain evidence="2 3">CIRM-BRFM 2984</strain>
    </source>
</reference>
<evidence type="ECO:0000313" key="3">
    <source>
        <dbReference type="Proteomes" id="UP001362999"/>
    </source>
</evidence>
<sequence>MPHKRAKRSVRDQERSKKGNDLAPSRGADALSSEPLPKSFLRAINAAQVRADFREKKRKLRDEGRDGVEGGDQPKKKRRKSEGGAETMQKIRPGETLAHFNKRIETDMRPLVRTAVQSSLATVRAEHNKSKSKTATTPSTSAPTTSQPPTRQGETQTQNSLTPPPPPPRRLNDIAQAPPDLSALARKAKSKDPNGSKAKGKSILSPAQQLQMAAAREAAVARYREMKAARRAAGGADGERGGGAVDEGDE</sequence>
<comment type="caution">
    <text evidence="2">The sequence shown here is derived from an EMBL/GenBank/DDBJ whole genome shotgun (WGS) entry which is preliminary data.</text>
</comment>
<gene>
    <name evidence="2" type="ORF">R3P38DRAFT_3225769</name>
</gene>
<name>A0AAV9ZUG6_9AGAR</name>
<protein>
    <recommendedName>
        <fullName evidence="4">Ribosome biogenesis protein SLX9</fullName>
    </recommendedName>
</protein>
<feature type="region of interest" description="Disordered" evidence="1">
    <location>
        <begin position="227"/>
        <end position="250"/>
    </location>
</feature>
<feature type="compositionally biased region" description="Low complexity" evidence="1">
    <location>
        <begin position="133"/>
        <end position="150"/>
    </location>
</feature>
<feature type="compositionally biased region" description="Basic and acidic residues" evidence="1">
    <location>
        <begin position="9"/>
        <end position="20"/>
    </location>
</feature>